<organism evidence="2 3">
    <name type="scientific">Hirsutella rhossiliensis</name>
    <dbReference type="NCBI Taxonomy" id="111463"/>
    <lineage>
        <taxon>Eukaryota</taxon>
        <taxon>Fungi</taxon>
        <taxon>Dikarya</taxon>
        <taxon>Ascomycota</taxon>
        <taxon>Pezizomycotina</taxon>
        <taxon>Sordariomycetes</taxon>
        <taxon>Hypocreomycetidae</taxon>
        <taxon>Hypocreales</taxon>
        <taxon>Ophiocordycipitaceae</taxon>
        <taxon>Hirsutella</taxon>
    </lineage>
</organism>
<dbReference type="EMBL" id="JAIZPD010000003">
    <property type="protein sequence ID" value="KAH0965762.1"/>
    <property type="molecule type" value="Genomic_DNA"/>
</dbReference>
<dbReference type="Proteomes" id="UP000824596">
    <property type="component" value="Unassembled WGS sequence"/>
</dbReference>
<sequence>MYDATALDCGSIYGNAMSSDAATTAPPALVAAPKTRRITPLSPPSATSPTKLKKPRDGRGRGKSGSAVSQAAADLRSLLPPSKYEMPPKKKPKTRSKTDPSETAATGGEREPKQDA</sequence>
<comment type="caution">
    <text evidence="2">The sequence shown here is derived from an EMBL/GenBank/DDBJ whole genome shotgun (WGS) entry which is preliminary data.</text>
</comment>
<evidence type="ECO:0000256" key="1">
    <source>
        <dbReference type="SAM" id="MobiDB-lite"/>
    </source>
</evidence>
<accession>A0A9P8N2K4</accession>
<protein>
    <submittedName>
        <fullName evidence="2">Uncharacterized protein</fullName>
    </submittedName>
</protein>
<dbReference type="AlphaFoldDB" id="A0A9P8N2K4"/>
<evidence type="ECO:0000313" key="2">
    <source>
        <dbReference type="EMBL" id="KAH0965762.1"/>
    </source>
</evidence>
<dbReference type="RefSeq" id="XP_044723275.1">
    <property type="nucleotide sequence ID" value="XM_044862249.1"/>
</dbReference>
<keyword evidence="3" id="KW-1185">Reference proteome</keyword>
<proteinExistence type="predicted"/>
<gene>
    <name evidence="2" type="ORF">HRG_03778</name>
</gene>
<reference evidence="2" key="1">
    <citation type="submission" date="2021-09" db="EMBL/GenBank/DDBJ databases">
        <title>A high-quality genome of the endoparasitic fungus Hirsutella rhossiliensis with a comparison of Hirsutella genomes reveals transposable elements contributing to genome size variation.</title>
        <authorList>
            <person name="Lin R."/>
            <person name="Jiao Y."/>
            <person name="Sun X."/>
            <person name="Ling J."/>
            <person name="Xie B."/>
            <person name="Cheng X."/>
        </authorList>
    </citation>
    <scope>NUCLEOTIDE SEQUENCE</scope>
    <source>
        <strain evidence="2">HR02</strain>
    </source>
</reference>
<name>A0A9P8N2K4_9HYPO</name>
<feature type="compositionally biased region" description="Low complexity" evidence="1">
    <location>
        <begin position="21"/>
        <end position="33"/>
    </location>
</feature>
<feature type="region of interest" description="Disordered" evidence="1">
    <location>
        <begin position="13"/>
        <end position="116"/>
    </location>
</feature>
<evidence type="ECO:0000313" key="3">
    <source>
        <dbReference type="Proteomes" id="UP000824596"/>
    </source>
</evidence>
<dbReference type="GeneID" id="68352907"/>